<protein>
    <recommendedName>
        <fullName evidence="1">Reverse transcriptase domain-containing protein</fullName>
    </recommendedName>
</protein>
<dbReference type="InterPro" id="IPR043502">
    <property type="entry name" value="DNA/RNA_pol_sf"/>
</dbReference>
<name>A0AAN8TJI4_SOLBU</name>
<dbReference type="PANTHER" id="PTHR33064">
    <property type="entry name" value="POL PROTEIN"/>
    <property type="match status" value="1"/>
</dbReference>
<dbReference type="Proteomes" id="UP001371456">
    <property type="component" value="Unassembled WGS sequence"/>
</dbReference>
<dbReference type="PANTHER" id="PTHR33064:SF37">
    <property type="entry name" value="RIBONUCLEASE H"/>
    <property type="match status" value="1"/>
</dbReference>
<organism evidence="2 3">
    <name type="scientific">Solanum bulbocastanum</name>
    <name type="common">Wild potato</name>
    <dbReference type="NCBI Taxonomy" id="147425"/>
    <lineage>
        <taxon>Eukaryota</taxon>
        <taxon>Viridiplantae</taxon>
        <taxon>Streptophyta</taxon>
        <taxon>Embryophyta</taxon>
        <taxon>Tracheophyta</taxon>
        <taxon>Spermatophyta</taxon>
        <taxon>Magnoliopsida</taxon>
        <taxon>eudicotyledons</taxon>
        <taxon>Gunneridae</taxon>
        <taxon>Pentapetalae</taxon>
        <taxon>asterids</taxon>
        <taxon>lamiids</taxon>
        <taxon>Solanales</taxon>
        <taxon>Solanaceae</taxon>
        <taxon>Solanoideae</taxon>
        <taxon>Solaneae</taxon>
        <taxon>Solanum</taxon>
    </lineage>
</organism>
<evidence type="ECO:0000259" key="1">
    <source>
        <dbReference type="PROSITE" id="PS50878"/>
    </source>
</evidence>
<dbReference type="InterPro" id="IPR051320">
    <property type="entry name" value="Viral_Replic_Matur_Polypro"/>
</dbReference>
<reference evidence="2 3" key="1">
    <citation type="submission" date="2024-02" db="EMBL/GenBank/DDBJ databases">
        <title>de novo genome assembly of Solanum bulbocastanum strain 11H21.</title>
        <authorList>
            <person name="Hosaka A.J."/>
        </authorList>
    </citation>
    <scope>NUCLEOTIDE SEQUENCE [LARGE SCALE GENOMIC DNA]</scope>
    <source>
        <tissue evidence="2">Young leaves</tissue>
    </source>
</reference>
<comment type="caution">
    <text evidence="2">The sequence shown here is derived from an EMBL/GenBank/DDBJ whole genome shotgun (WGS) entry which is preliminary data.</text>
</comment>
<proteinExistence type="predicted"/>
<dbReference type="InterPro" id="IPR043128">
    <property type="entry name" value="Rev_trsase/Diguanyl_cyclase"/>
</dbReference>
<dbReference type="InterPro" id="IPR041577">
    <property type="entry name" value="RT_RNaseH_2"/>
</dbReference>
<dbReference type="AlphaFoldDB" id="A0AAN8TJI4"/>
<accession>A0AAN8TJI4</accession>
<dbReference type="SUPFAM" id="SSF56672">
    <property type="entry name" value="DNA/RNA polymerases"/>
    <property type="match status" value="1"/>
</dbReference>
<evidence type="ECO:0000313" key="2">
    <source>
        <dbReference type="EMBL" id="KAK6789633.1"/>
    </source>
</evidence>
<dbReference type="InterPro" id="IPR000477">
    <property type="entry name" value="RT_dom"/>
</dbReference>
<feature type="domain" description="Reverse transcriptase" evidence="1">
    <location>
        <begin position="1"/>
        <end position="65"/>
    </location>
</feature>
<dbReference type="EMBL" id="JBANQN010000005">
    <property type="protein sequence ID" value="KAK6789633.1"/>
    <property type="molecule type" value="Genomic_DNA"/>
</dbReference>
<sequence length="288" mass="34694">MDTYFNQLENCIVYIDDILLYSRTKEEHIKLLEKFIHIIEISGISLSKKKAEIMKNQIEFLGIQIDKNEIKMQTHIVQKISNSKELLDTKKKLQSFLGLVNQVREYIPKLAENLKSLQKKLKKDIEYHFDEQDKKYIRKIKNMCKDLPKLYFPDENRQFTYIVETDSSNHSYGGVLKYKYIKEKIEHHCRYYSGSYTDPQIKWEINRKELFALYKCLLAFELYIVYNKFIVRTDNTQVKWWITKKVQYSVTTKEIRRLVVNILNFSFTIEIIKTDKNVIADHLSRKRY</sequence>
<dbReference type="Pfam" id="PF00078">
    <property type="entry name" value="RVT_1"/>
    <property type="match status" value="1"/>
</dbReference>
<keyword evidence="3" id="KW-1185">Reference proteome</keyword>
<dbReference type="Gene3D" id="3.30.70.270">
    <property type="match status" value="2"/>
</dbReference>
<dbReference type="Pfam" id="PF17919">
    <property type="entry name" value="RT_RNaseH_2"/>
    <property type="match status" value="1"/>
</dbReference>
<dbReference type="PROSITE" id="PS50878">
    <property type="entry name" value="RT_POL"/>
    <property type="match status" value="1"/>
</dbReference>
<gene>
    <name evidence="2" type="ORF">RDI58_013433</name>
</gene>
<evidence type="ECO:0000313" key="3">
    <source>
        <dbReference type="Proteomes" id="UP001371456"/>
    </source>
</evidence>